<dbReference type="AlphaFoldDB" id="A0A7G9S2A3"/>
<protein>
    <submittedName>
        <fullName evidence="3">Cytochrome b/b6 domain-containing protein</fullName>
    </submittedName>
</protein>
<dbReference type="GO" id="GO:0022904">
    <property type="term" value="P:respiratory electron transport chain"/>
    <property type="evidence" value="ECO:0007669"/>
    <property type="project" value="InterPro"/>
</dbReference>
<feature type="transmembrane region" description="Helical" evidence="2">
    <location>
        <begin position="282"/>
        <end position="303"/>
    </location>
</feature>
<feature type="transmembrane region" description="Helical" evidence="2">
    <location>
        <begin position="68"/>
        <end position="88"/>
    </location>
</feature>
<name>A0A7G9S2A3_9MICO</name>
<proteinExistence type="predicted"/>
<dbReference type="Proteomes" id="UP000515934">
    <property type="component" value="Chromosome"/>
</dbReference>
<evidence type="ECO:0000256" key="1">
    <source>
        <dbReference type="SAM" id="MobiDB-lite"/>
    </source>
</evidence>
<sequence length="360" mass="40096">MGASATVSEAAPANRTRMADAPAASAQRTRMGAATVTPQPEVPAEQPAVPATASQNATEPGKRWLRRAIFCAILVAAAVGVVLVARWLRTLPEVQQFLTTYPGHVALPESAPVGLPAWIGWQHFFNMFFMVLIVRTGLQVRLEKKSPGYWKPKERSFFSPRGATPKKVSLTQWVHQSLDVLWVVNGIVFVVLLLVTGHWQKIVPTSWEFFPNALSSGLQYASLNWPLENGWIHYNALQVFAYFITVFIAAPFAVISGIRFSTWWPDQHAGLTKIYPVEIARAIHFPVMLYFVGFTIVHIFLVFFTGALRNLNHMFTSRDVVDWWGLAVFGGSLVVIAAAWWLTQPIFIRPIAARTGTLSK</sequence>
<keyword evidence="4" id="KW-1185">Reference proteome</keyword>
<dbReference type="Gene3D" id="1.20.950.20">
    <property type="entry name" value="Transmembrane di-heme cytochromes, Chain C"/>
    <property type="match status" value="1"/>
</dbReference>
<keyword evidence="2" id="KW-0472">Membrane</keyword>
<accession>A0A7G9S2A3</accession>
<evidence type="ECO:0000313" key="3">
    <source>
        <dbReference type="EMBL" id="QNN61978.1"/>
    </source>
</evidence>
<feature type="compositionally biased region" description="Low complexity" evidence="1">
    <location>
        <begin position="37"/>
        <end position="53"/>
    </location>
</feature>
<dbReference type="SUPFAM" id="SSF81342">
    <property type="entry name" value="Transmembrane di-heme cytochromes"/>
    <property type="match status" value="1"/>
</dbReference>
<dbReference type="GO" id="GO:0016020">
    <property type="term" value="C:membrane"/>
    <property type="evidence" value="ECO:0007669"/>
    <property type="project" value="InterPro"/>
</dbReference>
<reference evidence="3 4" key="1">
    <citation type="submission" date="2020-08" db="EMBL/GenBank/DDBJ databases">
        <title>Genome sequence of Leucobacter denitrificans KACC 14055T.</title>
        <authorList>
            <person name="Hyun D.-W."/>
            <person name="Bae J.-W."/>
        </authorList>
    </citation>
    <scope>NUCLEOTIDE SEQUENCE [LARGE SCALE GENOMIC DNA]</scope>
    <source>
        <strain evidence="3 4">KACC 14055</strain>
    </source>
</reference>
<dbReference type="EMBL" id="CP060716">
    <property type="protein sequence ID" value="QNN61978.1"/>
    <property type="molecule type" value="Genomic_DNA"/>
</dbReference>
<dbReference type="KEGG" id="ldn:H9L06_06525"/>
<feature type="region of interest" description="Disordered" evidence="1">
    <location>
        <begin position="1"/>
        <end position="57"/>
    </location>
</feature>
<evidence type="ECO:0000313" key="4">
    <source>
        <dbReference type="Proteomes" id="UP000515934"/>
    </source>
</evidence>
<dbReference type="InterPro" id="IPR016174">
    <property type="entry name" value="Di-haem_cyt_TM"/>
</dbReference>
<feature type="transmembrane region" description="Helical" evidence="2">
    <location>
        <begin position="239"/>
        <end position="261"/>
    </location>
</feature>
<evidence type="ECO:0000256" key="2">
    <source>
        <dbReference type="SAM" id="Phobius"/>
    </source>
</evidence>
<keyword evidence="2" id="KW-1133">Transmembrane helix</keyword>
<gene>
    <name evidence="3" type="ORF">H9L06_06525</name>
</gene>
<feature type="transmembrane region" description="Helical" evidence="2">
    <location>
        <begin position="180"/>
        <end position="199"/>
    </location>
</feature>
<keyword evidence="2" id="KW-0812">Transmembrane</keyword>
<dbReference type="RefSeq" id="WP_187554449.1">
    <property type="nucleotide sequence ID" value="NZ_CP060716.1"/>
</dbReference>
<organism evidence="3 4">
    <name type="scientific">Leucobacter denitrificans</name>
    <dbReference type="NCBI Taxonomy" id="683042"/>
    <lineage>
        <taxon>Bacteria</taxon>
        <taxon>Bacillati</taxon>
        <taxon>Actinomycetota</taxon>
        <taxon>Actinomycetes</taxon>
        <taxon>Micrococcales</taxon>
        <taxon>Microbacteriaceae</taxon>
        <taxon>Leucobacter</taxon>
    </lineage>
</organism>
<feature type="transmembrane region" description="Helical" evidence="2">
    <location>
        <begin position="118"/>
        <end position="138"/>
    </location>
</feature>
<feature type="transmembrane region" description="Helical" evidence="2">
    <location>
        <begin position="323"/>
        <end position="342"/>
    </location>
</feature>